<protein>
    <submittedName>
        <fullName evidence="1">Uncharacterized protein</fullName>
    </submittedName>
</protein>
<sequence>MINLSSKSLSVAINESFTITPLTSSNLRYKANRIKRLRKDTRYNVLRPSPKTRMARQNRAALNHENHSLRRSNSKDEQVTTRLLLESKFECTNSDYVRFLFVTALKNFMTYATVIPSPHPVQNEKFQTAATFTSPIISSSDDKIANAFSQKMMDYPIG</sequence>
<keyword evidence="2" id="KW-1185">Reference proteome</keyword>
<name>A0A232EZ06_9HYME</name>
<evidence type="ECO:0000313" key="2">
    <source>
        <dbReference type="Proteomes" id="UP000215335"/>
    </source>
</evidence>
<reference evidence="1 2" key="1">
    <citation type="journal article" date="2017" name="Curr. Biol.">
        <title>The Evolution of Venom by Co-option of Single-Copy Genes.</title>
        <authorList>
            <person name="Martinson E.O."/>
            <person name="Mrinalini"/>
            <person name="Kelkar Y.D."/>
            <person name="Chang C.H."/>
            <person name="Werren J.H."/>
        </authorList>
    </citation>
    <scope>NUCLEOTIDE SEQUENCE [LARGE SCALE GENOMIC DNA]</scope>
    <source>
        <strain evidence="1 2">Alberta</strain>
        <tissue evidence="1">Whole body</tissue>
    </source>
</reference>
<accession>A0A232EZ06</accession>
<evidence type="ECO:0000313" key="1">
    <source>
        <dbReference type="EMBL" id="OXU23408.1"/>
    </source>
</evidence>
<dbReference type="EMBL" id="NNAY01001620">
    <property type="protein sequence ID" value="OXU23408.1"/>
    <property type="molecule type" value="Genomic_DNA"/>
</dbReference>
<gene>
    <name evidence="1" type="ORF">TSAR_002178</name>
</gene>
<organism evidence="1 2">
    <name type="scientific">Trichomalopsis sarcophagae</name>
    <dbReference type="NCBI Taxonomy" id="543379"/>
    <lineage>
        <taxon>Eukaryota</taxon>
        <taxon>Metazoa</taxon>
        <taxon>Ecdysozoa</taxon>
        <taxon>Arthropoda</taxon>
        <taxon>Hexapoda</taxon>
        <taxon>Insecta</taxon>
        <taxon>Pterygota</taxon>
        <taxon>Neoptera</taxon>
        <taxon>Endopterygota</taxon>
        <taxon>Hymenoptera</taxon>
        <taxon>Apocrita</taxon>
        <taxon>Proctotrupomorpha</taxon>
        <taxon>Chalcidoidea</taxon>
        <taxon>Pteromalidae</taxon>
        <taxon>Pteromalinae</taxon>
        <taxon>Trichomalopsis</taxon>
    </lineage>
</organism>
<dbReference type="AlphaFoldDB" id="A0A232EZ06"/>
<proteinExistence type="predicted"/>
<dbReference type="Proteomes" id="UP000215335">
    <property type="component" value="Unassembled WGS sequence"/>
</dbReference>
<comment type="caution">
    <text evidence="1">The sequence shown here is derived from an EMBL/GenBank/DDBJ whole genome shotgun (WGS) entry which is preliminary data.</text>
</comment>